<dbReference type="PANTHER" id="PTHR31157:SF1">
    <property type="entry name" value="SCP DOMAIN-CONTAINING PROTEIN"/>
    <property type="match status" value="1"/>
</dbReference>
<evidence type="ECO:0000259" key="1">
    <source>
        <dbReference type="Pfam" id="PF00188"/>
    </source>
</evidence>
<organism evidence="2 3">
    <name type="scientific">Nitratireductor thuwali</name>
    <dbReference type="NCBI Taxonomy" id="2267699"/>
    <lineage>
        <taxon>Bacteria</taxon>
        <taxon>Pseudomonadati</taxon>
        <taxon>Pseudomonadota</taxon>
        <taxon>Alphaproteobacteria</taxon>
        <taxon>Hyphomicrobiales</taxon>
        <taxon>Phyllobacteriaceae</taxon>
        <taxon>Nitratireductor</taxon>
    </lineage>
</organism>
<evidence type="ECO:0000313" key="3">
    <source>
        <dbReference type="Proteomes" id="UP001342418"/>
    </source>
</evidence>
<dbReference type="EMBL" id="CP030941">
    <property type="protein sequence ID" value="UUP18208.1"/>
    <property type="molecule type" value="Genomic_DNA"/>
</dbReference>
<accession>A0ABY5MNL3</accession>
<reference evidence="2 3" key="1">
    <citation type="submission" date="2018-07" db="EMBL/GenBank/DDBJ databases">
        <title>Genome sequence of Nitratireductor thuwali#1536.</title>
        <authorList>
            <person name="Michoud G."/>
            <person name="Merlino G."/>
            <person name="Sefrji F.O."/>
            <person name="Daffonchio D."/>
        </authorList>
    </citation>
    <scope>NUCLEOTIDE SEQUENCE [LARGE SCALE GENOMIC DNA]</scope>
    <source>
        <strain evidence="3">Nit1536</strain>
    </source>
</reference>
<dbReference type="CDD" id="cd05379">
    <property type="entry name" value="CAP_bacterial"/>
    <property type="match status" value="1"/>
</dbReference>
<dbReference type="InterPro" id="IPR035940">
    <property type="entry name" value="CAP_sf"/>
</dbReference>
<sequence>MLLLLLLLFAACAAPRQRPLETVDNLEGLRQRALVLVNAERAREGLPGLRLAEPLNAAAQAHAEDMARRDYYAHRSHDGQDVADRYRAAGGGLWEIIAENISSCIACRTASEQIVEFHAGWLRSPGHRRNILDPRVRSFGFGIASAEGRLYAVQTFVGERAEIRP</sequence>
<gene>
    <name evidence="2" type="ORF">NTH_02688</name>
</gene>
<dbReference type="Proteomes" id="UP001342418">
    <property type="component" value="Chromosome"/>
</dbReference>
<proteinExistence type="predicted"/>
<feature type="domain" description="SCP" evidence="1">
    <location>
        <begin position="36"/>
        <end position="156"/>
    </location>
</feature>
<keyword evidence="3" id="KW-1185">Reference proteome</keyword>
<name>A0ABY5MNL3_9HYPH</name>
<protein>
    <recommendedName>
        <fullName evidence="1">SCP domain-containing protein</fullName>
    </recommendedName>
</protein>
<dbReference type="Gene3D" id="3.40.33.10">
    <property type="entry name" value="CAP"/>
    <property type="match status" value="1"/>
</dbReference>
<dbReference type="SUPFAM" id="SSF55797">
    <property type="entry name" value="PR-1-like"/>
    <property type="match status" value="1"/>
</dbReference>
<dbReference type="Pfam" id="PF00188">
    <property type="entry name" value="CAP"/>
    <property type="match status" value="1"/>
</dbReference>
<dbReference type="InterPro" id="IPR014044">
    <property type="entry name" value="CAP_dom"/>
</dbReference>
<dbReference type="PANTHER" id="PTHR31157">
    <property type="entry name" value="SCP DOMAIN-CONTAINING PROTEIN"/>
    <property type="match status" value="1"/>
</dbReference>
<evidence type="ECO:0000313" key="2">
    <source>
        <dbReference type="EMBL" id="UUP18208.1"/>
    </source>
</evidence>